<dbReference type="HAMAP" id="MF_00161">
    <property type="entry name" value="LspA"/>
    <property type="match status" value="1"/>
</dbReference>
<keyword evidence="5 9" id="KW-0064">Aspartyl protease</keyword>
<evidence type="ECO:0000313" key="12">
    <source>
        <dbReference type="Proteomes" id="UP000324383"/>
    </source>
</evidence>
<comment type="similarity">
    <text evidence="1 9 10">Belongs to the peptidase A8 family.</text>
</comment>
<evidence type="ECO:0000256" key="5">
    <source>
        <dbReference type="ARBA" id="ARBA00022750"/>
    </source>
</evidence>
<dbReference type="InterPro" id="IPR001872">
    <property type="entry name" value="Peptidase_A8"/>
</dbReference>
<feature type="transmembrane region" description="Helical" evidence="9">
    <location>
        <begin position="12"/>
        <end position="29"/>
    </location>
</feature>
<dbReference type="GO" id="GO:0004190">
    <property type="term" value="F:aspartic-type endopeptidase activity"/>
    <property type="evidence" value="ECO:0007669"/>
    <property type="project" value="UniProtKB-UniRule"/>
</dbReference>
<keyword evidence="6 9" id="KW-0378">Hydrolase</keyword>
<keyword evidence="4 9" id="KW-0812">Transmembrane</keyword>
<evidence type="ECO:0000313" key="11">
    <source>
        <dbReference type="EMBL" id="TYK32290.1"/>
    </source>
</evidence>
<dbReference type="EC" id="3.4.23.36" evidence="9"/>
<evidence type="ECO:0000256" key="10">
    <source>
        <dbReference type="RuleBase" id="RU004181"/>
    </source>
</evidence>
<evidence type="ECO:0000256" key="7">
    <source>
        <dbReference type="ARBA" id="ARBA00022989"/>
    </source>
</evidence>
<sequence length="218" mass="25075">MKKIFTKGRTALLIIFSVLIIDQVIKIWVKTHMYWHESIRVTDWFYIYFTENNGMAFGMEFIGKLFLTTFRIFAVGLIGWYLYKIVKRGLKTGYIVCVSLILAGALGNIIDSVFYGVVFNESTHSQIASFMPHDGGYAGWFYGKVVDMFYFPIIETNWPAWMPFVGGEHFIFFSPIFNFADAAISCGIIALLIFYSKYLNESCHSSRRDEKGTVSNEK</sequence>
<evidence type="ECO:0000256" key="9">
    <source>
        <dbReference type="HAMAP-Rule" id="MF_00161"/>
    </source>
</evidence>
<protein>
    <recommendedName>
        <fullName evidence="9">Lipoprotein signal peptidase</fullName>
        <ecNumber evidence="9">3.4.23.36</ecNumber>
    </recommendedName>
    <alternativeName>
        <fullName evidence="9">Prolipoprotein signal peptidase</fullName>
    </alternativeName>
    <alternativeName>
        <fullName evidence="9">Signal peptidase II</fullName>
        <shortName evidence="9">SPase II</shortName>
    </alternativeName>
</protein>
<comment type="caution">
    <text evidence="11">The sequence shown here is derived from an EMBL/GenBank/DDBJ whole genome shotgun (WGS) entry which is preliminary data.</text>
</comment>
<dbReference type="UniPathway" id="UPA00665"/>
<reference evidence="11 12" key="1">
    <citation type="submission" date="2019-07" db="EMBL/GenBank/DDBJ databases">
        <title>Draft Genome Sequences of Bacteroides pyogenes Strains Isolated from the Uterus Holstein Dairy Cows with Metritis.</title>
        <authorList>
            <person name="Cunha F."/>
            <person name="Galvao K.N."/>
            <person name="Jeon S.J."/>
            <person name="Jeong K.C."/>
        </authorList>
    </citation>
    <scope>NUCLEOTIDE SEQUENCE [LARGE SCALE GENOMIC DNA]</scope>
    <source>
        <strain evidence="11 12">KG-31</strain>
    </source>
</reference>
<proteinExistence type="inferred from homology"/>
<keyword evidence="12" id="KW-1185">Reference proteome</keyword>
<evidence type="ECO:0000256" key="8">
    <source>
        <dbReference type="ARBA" id="ARBA00023136"/>
    </source>
</evidence>
<gene>
    <name evidence="9" type="primary">lspA</name>
    <name evidence="11" type="ORF">FNJ60_12815</name>
</gene>
<keyword evidence="2 9" id="KW-1003">Cell membrane</keyword>
<evidence type="ECO:0000256" key="4">
    <source>
        <dbReference type="ARBA" id="ARBA00022692"/>
    </source>
</evidence>
<dbReference type="PANTHER" id="PTHR33695">
    <property type="entry name" value="LIPOPROTEIN SIGNAL PEPTIDASE"/>
    <property type="match status" value="1"/>
</dbReference>
<dbReference type="Pfam" id="PF01252">
    <property type="entry name" value="Peptidase_A8"/>
    <property type="match status" value="1"/>
</dbReference>
<comment type="subcellular location">
    <subcellularLocation>
        <location evidence="9">Cell membrane</location>
        <topology evidence="9">Multi-pass membrane protein</topology>
    </subcellularLocation>
</comment>
<keyword evidence="11" id="KW-0449">Lipoprotein</keyword>
<name>A0A5D3FFE7_9BACE</name>
<evidence type="ECO:0000256" key="2">
    <source>
        <dbReference type="ARBA" id="ARBA00022475"/>
    </source>
</evidence>
<dbReference type="RefSeq" id="WP_148727464.1">
    <property type="nucleotide sequence ID" value="NZ_CP197398.1"/>
</dbReference>
<dbReference type="Proteomes" id="UP000324383">
    <property type="component" value="Unassembled WGS sequence"/>
</dbReference>
<dbReference type="GO" id="GO:0005886">
    <property type="term" value="C:plasma membrane"/>
    <property type="evidence" value="ECO:0007669"/>
    <property type="project" value="UniProtKB-SubCell"/>
</dbReference>
<dbReference type="NCBIfam" id="NF011369">
    <property type="entry name" value="PRK14788.1"/>
    <property type="match status" value="1"/>
</dbReference>
<feature type="active site" evidence="9">
    <location>
        <position position="147"/>
    </location>
</feature>
<keyword evidence="7 9" id="KW-1133">Transmembrane helix</keyword>
<keyword evidence="8 9" id="KW-0472">Membrane</keyword>
<dbReference type="GO" id="GO:0006508">
    <property type="term" value="P:proteolysis"/>
    <property type="evidence" value="ECO:0007669"/>
    <property type="project" value="UniProtKB-KW"/>
</dbReference>
<comment type="catalytic activity">
    <reaction evidence="9">
        <text>Release of signal peptides from bacterial membrane prolipoproteins. Hydrolyzes -Xaa-Yaa-Zaa-|-(S,diacylglyceryl)Cys-, in which Xaa is hydrophobic (preferably Leu), and Yaa (Ala or Ser) and Zaa (Gly or Ala) have small, neutral side chains.</text>
        <dbReference type="EC" id="3.4.23.36"/>
    </reaction>
</comment>
<dbReference type="AlphaFoldDB" id="A0A5D3FFE7"/>
<dbReference type="PANTHER" id="PTHR33695:SF1">
    <property type="entry name" value="LIPOPROTEIN SIGNAL PEPTIDASE"/>
    <property type="match status" value="1"/>
</dbReference>
<comment type="function">
    <text evidence="9">This protein specifically catalyzes the removal of signal peptides from prolipoproteins.</text>
</comment>
<feature type="transmembrane region" description="Helical" evidence="9">
    <location>
        <begin position="94"/>
        <end position="115"/>
    </location>
</feature>
<evidence type="ECO:0000256" key="3">
    <source>
        <dbReference type="ARBA" id="ARBA00022670"/>
    </source>
</evidence>
<feature type="active site" evidence="9">
    <location>
        <position position="181"/>
    </location>
</feature>
<keyword evidence="3 9" id="KW-0645">Protease</keyword>
<accession>A0A5D3FFE7</accession>
<organism evidence="11 12">
    <name type="scientific">Bacteroides pyogenes</name>
    <dbReference type="NCBI Taxonomy" id="310300"/>
    <lineage>
        <taxon>Bacteria</taxon>
        <taxon>Pseudomonadati</taxon>
        <taxon>Bacteroidota</taxon>
        <taxon>Bacteroidia</taxon>
        <taxon>Bacteroidales</taxon>
        <taxon>Bacteroidaceae</taxon>
        <taxon>Bacteroides</taxon>
    </lineage>
</organism>
<comment type="pathway">
    <text evidence="9">Protein modification; lipoprotein biosynthesis (signal peptide cleavage).</text>
</comment>
<evidence type="ECO:0000256" key="6">
    <source>
        <dbReference type="ARBA" id="ARBA00022801"/>
    </source>
</evidence>
<feature type="transmembrane region" description="Helical" evidence="9">
    <location>
        <begin position="170"/>
        <end position="195"/>
    </location>
</feature>
<dbReference type="EMBL" id="VKLW01000034">
    <property type="protein sequence ID" value="TYK32290.1"/>
    <property type="molecule type" value="Genomic_DNA"/>
</dbReference>
<feature type="transmembrane region" description="Helical" evidence="9">
    <location>
        <begin position="61"/>
        <end position="82"/>
    </location>
</feature>
<evidence type="ECO:0000256" key="1">
    <source>
        <dbReference type="ARBA" id="ARBA00006139"/>
    </source>
</evidence>
<dbReference type="PRINTS" id="PR00781">
    <property type="entry name" value="LIPOSIGPTASE"/>
</dbReference>